<gene>
    <name evidence="1" type="ORF">QID03_02945</name>
</gene>
<proteinExistence type="predicted"/>
<dbReference type="Pfam" id="PF14035">
    <property type="entry name" value="YlzJ"/>
    <property type="match status" value="1"/>
</dbReference>
<reference evidence="1 2" key="1">
    <citation type="submission" date="2023-04" db="EMBL/GenBank/DDBJ databases">
        <title>A. sendaiensis sub sp. chiapanensis a novel subspecie with specific adaptation in bacterial cell wall isolated from an active volcano.</title>
        <authorList>
            <person name="Alvarez Gutierrez P.E."/>
            <person name="Ortiz Cortes L.Y."/>
        </authorList>
    </citation>
    <scope>NUCLEOTIDE SEQUENCE [LARGE SCALE GENOMIC DNA]</scope>
    <source>
        <strain evidence="1 2">PA2</strain>
    </source>
</reference>
<keyword evidence="2" id="KW-1185">Reference proteome</keyword>
<dbReference type="InterPro" id="IPR025619">
    <property type="entry name" value="YlzJ"/>
</dbReference>
<dbReference type="RefSeq" id="WP_283202713.1">
    <property type="nucleotide sequence ID" value="NZ_JASGCB010000003.1"/>
</dbReference>
<dbReference type="Proteomes" id="UP001529245">
    <property type="component" value="Unassembled WGS sequence"/>
</dbReference>
<comment type="caution">
    <text evidence="1">The sequence shown here is derived from an EMBL/GenBank/DDBJ whole genome shotgun (WGS) entry which is preliminary data.</text>
</comment>
<organism evidence="1 2">
    <name type="scientific">Alicyclobacillus sendaiensis PA2</name>
    <dbReference type="NCBI Taxonomy" id="3029425"/>
    <lineage>
        <taxon>Bacteria</taxon>
        <taxon>Bacillati</taxon>
        <taxon>Bacillota</taxon>
        <taxon>Bacilli</taxon>
        <taxon>Bacillales</taxon>
        <taxon>Alicyclobacillaceae</taxon>
        <taxon>Alicyclobacillus</taxon>
    </lineage>
</organism>
<name>A0ABT6XVL4_ALISE</name>
<dbReference type="EMBL" id="JASGCB010000003">
    <property type="protein sequence ID" value="MDI9259134.1"/>
    <property type="molecule type" value="Genomic_DNA"/>
</dbReference>
<sequence length="67" mass="7868">MLWTTLSESEIYSGWWGPELRFEEWKDGHRTLIVARDETGTPRLVRLISPIASDYLRPEWQPGAPLR</sequence>
<accession>A0ABT6XVL4</accession>
<evidence type="ECO:0000313" key="1">
    <source>
        <dbReference type="EMBL" id="MDI9259134.1"/>
    </source>
</evidence>
<protein>
    <submittedName>
        <fullName evidence="1">YlzJ-like family protein</fullName>
    </submittedName>
</protein>
<evidence type="ECO:0000313" key="2">
    <source>
        <dbReference type="Proteomes" id="UP001529245"/>
    </source>
</evidence>